<evidence type="ECO:0000256" key="2">
    <source>
        <dbReference type="ARBA" id="ARBA00005568"/>
    </source>
</evidence>
<dbReference type="PANTHER" id="PTHR32308">
    <property type="entry name" value="LYASE BETA SUBUNIT, PUTATIVE (AFU_ORTHOLOGUE AFUA_4G13030)-RELATED"/>
    <property type="match status" value="1"/>
</dbReference>
<dbReference type="SUPFAM" id="SSF51621">
    <property type="entry name" value="Phosphoenolpyruvate/pyruvate domain"/>
    <property type="match status" value="1"/>
</dbReference>
<dbReference type="Pfam" id="PF03328">
    <property type="entry name" value="HpcH_HpaI"/>
    <property type="match status" value="1"/>
</dbReference>
<dbReference type="Gene3D" id="3.20.20.60">
    <property type="entry name" value="Phosphoenolpyruvate-binding domains"/>
    <property type="match status" value="1"/>
</dbReference>
<protein>
    <submittedName>
        <fullName evidence="8">Citrate lyase subunit beta/citryl-CoA lyase</fullName>
        <ecNumber evidence="8">4.1.3.34</ecNumber>
    </submittedName>
</protein>
<accession>A0A840YMI1</accession>
<comment type="cofactor">
    <cofactor evidence="1">
        <name>Mg(2+)</name>
        <dbReference type="ChEBI" id="CHEBI:18420"/>
    </cofactor>
</comment>
<feature type="binding site" evidence="5">
    <location>
        <position position="131"/>
    </location>
    <ligand>
        <name>substrate</name>
    </ligand>
</feature>
<gene>
    <name evidence="8" type="ORF">FHS87_004303</name>
</gene>
<dbReference type="InterPro" id="IPR005000">
    <property type="entry name" value="Aldolase/citrate-lyase_domain"/>
</dbReference>
<dbReference type="RefSeq" id="WP_184521368.1">
    <property type="nucleotide sequence ID" value="NZ_JACIJD010000034.1"/>
</dbReference>
<sequence length="305" mass="32639">MIAPRSFLFVPGDSERKMAKAEGTAAHAIVLDLEDAVATEHLAAARELVREYLLSRRDRSRQQIWVRINPIESDKALADLARVVAGTPDGLLLPKCGSGQDIARLHHYLTALEIREGVPKGAIHIVAVATETPGSLFEFGTYRGASGRLHGLTWGAEDLSTAVGATTNKGDDGAYGFTYQMARSLCLLGAKAAGVHAIDSILPNFRDAGALAQEVRRARQDGFNAKFAIHPDQVAVINAGFRPDADEIARAREIVAAFEASGGVGAFQVRGLMMDRPHLTQALAILESAEPESSADAGRPRELAR</sequence>
<feature type="binding site" evidence="5">
    <location>
        <position position="67"/>
    </location>
    <ligand>
        <name>substrate</name>
    </ligand>
</feature>
<feature type="binding site" evidence="6">
    <location>
        <position position="131"/>
    </location>
    <ligand>
        <name>Mg(2+)</name>
        <dbReference type="ChEBI" id="CHEBI:18420"/>
    </ligand>
</feature>
<evidence type="ECO:0000256" key="6">
    <source>
        <dbReference type="PIRSR" id="PIRSR015582-2"/>
    </source>
</evidence>
<dbReference type="InterPro" id="IPR011206">
    <property type="entry name" value="Citrate_lyase_beta/mcl1/mcl2"/>
</dbReference>
<evidence type="ECO:0000256" key="3">
    <source>
        <dbReference type="ARBA" id="ARBA00022723"/>
    </source>
</evidence>
<dbReference type="EC" id="4.1.3.34" evidence="8"/>
<evidence type="ECO:0000256" key="4">
    <source>
        <dbReference type="ARBA" id="ARBA00022842"/>
    </source>
</evidence>
<dbReference type="InterPro" id="IPR015813">
    <property type="entry name" value="Pyrv/PenolPyrv_kinase-like_dom"/>
</dbReference>
<evidence type="ECO:0000256" key="1">
    <source>
        <dbReference type="ARBA" id="ARBA00001946"/>
    </source>
</evidence>
<keyword evidence="9" id="KW-1185">Reference proteome</keyword>
<dbReference type="GO" id="GO:0006107">
    <property type="term" value="P:oxaloacetate metabolic process"/>
    <property type="evidence" value="ECO:0007669"/>
    <property type="project" value="TreeGrafter"/>
</dbReference>
<evidence type="ECO:0000256" key="5">
    <source>
        <dbReference type="PIRSR" id="PIRSR015582-1"/>
    </source>
</evidence>
<dbReference type="Proteomes" id="UP000580654">
    <property type="component" value="Unassembled WGS sequence"/>
</dbReference>
<comment type="similarity">
    <text evidence="2">Belongs to the HpcH/HpaI aldolase family.</text>
</comment>
<dbReference type="GO" id="GO:0008816">
    <property type="term" value="F:citryl-CoA lyase activity"/>
    <property type="evidence" value="ECO:0007669"/>
    <property type="project" value="UniProtKB-EC"/>
</dbReference>
<dbReference type="GO" id="GO:0000287">
    <property type="term" value="F:magnesium ion binding"/>
    <property type="evidence" value="ECO:0007669"/>
    <property type="project" value="TreeGrafter"/>
</dbReference>
<evidence type="ECO:0000259" key="7">
    <source>
        <dbReference type="Pfam" id="PF03328"/>
    </source>
</evidence>
<organism evidence="8 9">
    <name type="scientific">Muricoccus pecuniae</name>
    <dbReference type="NCBI Taxonomy" id="693023"/>
    <lineage>
        <taxon>Bacteria</taxon>
        <taxon>Pseudomonadati</taxon>
        <taxon>Pseudomonadota</taxon>
        <taxon>Alphaproteobacteria</taxon>
        <taxon>Acetobacterales</taxon>
        <taxon>Roseomonadaceae</taxon>
        <taxon>Muricoccus</taxon>
    </lineage>
</organism>
<keyword evidence="8" id="KW-0456">Lyase</keyword>
<dbReference type="PANTHER" id="PTHR32308:SF0">
    <property type="entry name" value="HPCH_HPAI ALDOLASE_CITRATE LYASE DOMAIN-CONTAINING PROTEIN"/>
    <property type="match status" value="1"/>
</dbReference>
<dbReference type="InterPro" id="IPR040442">
    <property type="entry name" value="Pyrv_kinase-like_dom_sf"/>
</dbReference>
<feature type="domain" description="HpcH/HpaI aldolase/citrate lyase" evidence="7">
    <location>
        <begin position="5"/>
        <end position="231"/>
    </location>
</feature>
<proteinExistence type="inferred from homology"/>
<keyword evidence="3 6" id="KW-0479">Metal-binding</keyword>
<evidence type="ECO:0000313" key="8">
    <source>
        <dbReference type="EMBL" id="MBB5696233.1"/>
    </source>
</evidence>
<dbReference type="EMBL" id="JACIJD010000034">
    <property type="protein sequence ID" value="MBB5696233.1"/>
    <property type="molecule type" value="Genomic_DNA"/>
</dbReference>
<evidence type="ECO:0000313" key="9">
    <source>
        <dbReference type="Proteomes" id="UP000580654"/>
    </source>
</evidence>
<keyword evidence="4 6" id="KW-0460">Magnesium</keyword>
<name>A0A840YMI1_9PROT</name>
<dbReference type="AlphaFoldDB" id="A0A840YMI1"/>
<dbReference type="PIRSF" id="PIRSF015582">
    <property type="entry name" value="Cit_lyase_B"/>
    <property type="match status" value="1"/>
</dbReference>
<feature type="binding site" evidence="6">
    <location>
        <position position="158"/>
    </location>
    <ligand>
        <name>Mg(2+)</name>
        <dbReference type="ChEBI" id="CHEBI:18420"/>
    </ligand>
</feature>
<reference evidence="8 9" key="1">
    <citation type="submission" date="2020-08" db="EMBL/GenBank/DDBJ databases">
        <title>Genomic Encyclopedia of Type Strains, Phase IV (KMG-IV): sequencing the most valuable type-strain genomes for metagenomic binning, comparative biology and taxonomic classification.</title>
        <authorList>
            <person name="Goeker M."/>
        </authorList>
    </citation>
    <scope>NUCLEOTIDE SEQUENCE [LARGE SCALE GENOMIC DNA]</scope>
    <source>
        <strain evidence="8 9">DSM 25622</strain>
    </source>
</reference>
<comment type="caution">
    <text evidence="8">The sequence shown here is derived from an EMBL/GenBank/DDBJ whole genome shotgun (WGS) entry which is preliminary data.</text>
</comment>